<feature type="region of interest" description="Disordered" evidence="1">
    <location>
        <begin position="290"/>
        <end position="344"/>
    </location>
</feature>
<evidence type="ECO:0000313" key="3">
    <source>
        <dbReference type="EMBL" id="RPD52399.1"/>
    </source>
</evidence>
<feature type="compositionally biased region" description="Low complexity" evidence="1">
    <location>
        <begin position="458"/>
        <end position="476"/>
    </location>
</feature>
<evidence type="ECO:0000256" key="1">
    <source>
        <dbReference type="SAM" id="MobiDB-lite"/>
    </source>
</evidence>
<feature type="region of interest" description="Disordered" evidence="1">
    <location>
        <begin position="194"/>
        <end position="275"/>
    </location>
</feature>
<feature type="region of interest" description="Disordered" evidence="1">
    <location>
        <begin position="401"/>
        <end position="479"/>
    </location>
</feature>
<sequence>MAQKGSSSFNIIYLAPLFGILGALAGGLLTWLLYRCLPAHREHEVGLVPGPVYNPPTIFRQVRPATLLPPEIDARRSMSSTQELVAEKSVEEPNRGSWLGRAFTRTSSNKISGTKAPRSHTSGSEEDDPFLDDSSPTGTPSASSRRGTRTSGDSRSCQVTSPDPYGALSDADDTTPYESLRHKSIRRGILERLRSSTLRRSKGTYKLTQTSDNNSDRTNSESNSATPVQRRRGHRRAGTDTSRASTSDQDGDETPSCRHTLSRNSSQCISSPSGFRIVVEDPESGALLEEDEAYSSQASPTPRPKVKRQKSDKFTPAPIRRSTDEKRNSPFVSPSKAGSPSLAQGVQGITRVDSSILPMSPPLVTSPPLESQLFFGAMSPSLVLLRSAPAVSVKTVVNAMEKGTDDDGKQHKKLRTQREPPLLPFPSTASTSPYRGRLKKAGPQPQAQSRPVAERADSGVSSSSSDSAYSQATTATNGKVGRGTAAERYLARKTALSKVDEILSRSWSERQLAGETCPGGPNKFGAALQVLPAVPGEESADEKEKDDEAETFLGMGIEQRLAAFRG</sequence>
<dbReference type="AlphaFoldDB" id="A0A5C2RNB7"/>
<feature type="transmembrane region" description="Helical" evidence="2">
    <location>
        <begin position="12"/>
        <end position="34"/>
    </location>
</feature>
<proteinExistence type="predicted"/>
<protein>
    <submittedName>
        <fullName evidence="3">Uncharacterized protein</fullName>
    </submittedName>
</protein>
<dbReference type="OrthoDB" id="3269515at2759"/>
<name>A0A5C2RNB7_9APHY</name>
<feature type="compositionally biased region" description="Polar residues" evidence="1">
    <location>
        <begin position="239"/>
        <end position="248"/>
    </location>
</feature>
<dbReference type="EMBL" id="ML122365">
    <property type="protein sequence ID" value="RPD52399.1"/>
    <property type="molecule type" value="Genomic_DNA"/>
</dbReference>
<gene>
    <name evidence="3" type="ORF">L227DRAFT_582104</name>
</gene>
<evidence type="ECO:0000313" key="4">
    <source>
        <dbReference type="Proteomes" id="UP000313359"/>
    </source>
</evidence>
<reference evidence="3" key="1">
    <citation type="journal article" date="2018" name="Genome Biol. Evol.">
        <title>Genomics and development of Lentinus tigrinus, a white-rot wood-decaying mushroom with dimorphic fruiting bodies.</title>
        <authorList>
            <person name="Wu B."/>
            <person name="Xu Z."/>
            <person name="Knudson A."/>
            <person name="Carlson A."/>
            <person name="Chen N."/>
            <person name="Kovaka S."/>
            <person name="LaButti K."/>
            <person name="Lipzen A."/>
            <person name="Pennachio C."/>
            <person name="Riley R."/>
            <person name="Schakwitz W."/>
            <person name="Umezawa K."/>
            <person name="Ohm R.A."/>
            <person name="Grigoriev I.V."/>
            <person name="Nagy L.G."/>
            <person name="Gibbons J."/>
            <person name="Hibbett D."/>
        </authorList>
    </citation>
    <scope>NUCLEOTIDE SEQUENCE [LARGE SCALE GENOMIC DNA]</scope>
    <source>
        <strain evidence="3">ALCF2SS1-6</strain>
    </source>
</reference>
<dbReference type="Proteomes" id="UP000313359">
    <property type="component" value="Unassembled WGS sequence"/>
</dbReference>
<feature type="region of interest" description="Disordered" evidence="1">
    <location>
        <begin position="78"/>
        <end position="180"/>
    </location>
</feature>
<keyword evidence="4" id="KW-1185">Reference proteome</keyword>
<feature type="compositionally biased region" description="Polar residues" evidence="1">
    <location>
        <begin position="330"/>
        <end position="344"/>
    </location>
</feature>
<feature type="compositionally biased region" description="Polar residues" evidence="1">
    <location>
        <begin position="257"/>
        <end position="273"/>
    </location>
</feature>
<feature type="compositionally biased region" description="Low complexity" evidence="1">
    <location>
        <begin position="137"/>
        <end position="156"/>
    </location>
</feature>
<keyword evidence="2" id="KW-1133">Transmembrane helix</keyword>
<evidence type="ECO:0000256" key="2">
    <source>
        <dbReference type="SAM" id="Phobius"/>
    </source>
</evidence>
<feature type="compositionally biased region" description="Basic and acidic residues" evidence="1">
    <location>
        <begin position="85"/>
        <end position="94"/>
    </location>
</feature>
<keyword evidence="2" id="KW-0472">Membrane</keyword>
<keyword evidence="2" id="KW-0812">Transmembrane</keyword>
<organism evidence="3 4">
    <name type="scientific">Lentinus tigrinus ALCF2SS1-6</name>
    <dbReference type="NCBI Taxonomy" id="1328759"/>
    <lineage>
        <taxon>Eukaryota</taxon>
        <taxon>Fungi</taxon>
        <taxon>Dikarya</taxon>
        <taxon>Basidiomycota</taxon>
        <taxon>Agaricomycotina</taxon>
        <taxon>Agaricomycetes</taxon>
        <taxon>Polyporales</taxon>
        <taxon>Polyporaceae</taxon>
        <taxon>Lentinus</taxon>
    </lineage>
</organism>
<accession>A0A5C2RNB7</accession>